<sequence length="228" mass="24218">MLGTIVNTGTIITGTVAGCLIKKGIKEEYQGALFNAMGFAATALGINSIVSHMSESRYPVLFIISLAVGSLIGSIINIDERFQNMIGKYSKSNLGQGLSTAVLLYCIGTLSILGPVMSAIYGDNTYLFTNATLDFVTSIVFASTYGIGMLFAAPILLIWQGSIFLIAHFLSGSFFSDALITELSIIGGVLIASSGISILKIKDCKTLNMLPALLVPIIFFILKSVFGF</sequence>
<keyword evidence="1" id="KW-0472">Membrane</keyword>
<feature type="transmembrane region" description="Helical" evidence="1">
    <location>
        <begin position="207"/>
        <end position="226"/>
    </location>
</feature>
<comment type="caution">
    <text evidence="2">The sequence shown here is derived from an EMBL/GenBank/DDBJ whole genome shotgun (WGS) entry which is preliminary data.</text>
</comment>
<keyword evidence="1" id="KW-0812">Transmembrane</keyword>
<dbReference type="Pfam" id="PF04474">
    <property type="entry name" value="DUF554"/>
    <property type="match status" value="1"/>
</dbReference>
<feature type="transmembrane region" description="Helical" evidence="1">
    <location>
        <begin position="142"/>
        <end position="167"/>
    </location>
</feature>
<dbReference type="AlphaFoldDB" id="A0A2S7FEK8"/>
<dbReference type="PANTHER" id="PTHR36111">
    <property type="entry name" value="INNER MEMBRANE PROTEIN-RELATED"/>
    <property type="match status" value="1"/>
</dbReference>
<feature type="transmembrane region" description="Helical" evidence="1">
    <location>
        <begin position="58"/>
        <end position="78"/>
    </location>
</feature>
<evidence type="ECO:0000313" key="2">
    <source>
        <dbReference type="EMBL" id="PPV17526.1"/>
    </source>
</evidence>
<organism evidence="2 3">
    <name type="scientific">Clostridium butyricum</name>
    <dbReference type="NCBI Taxonomy" id="1492"/>
    <lineage>
        <taxon>Bacteria</taxon>
        <taxon>Bacillati</taxon>
        <taxon>Bacillota</taxon>
        <taxon>Clostridia</taxon>
        <taxon>Eubacteriales</taxon>
        <taxon>Clostridiaceae</taxon>
        <taxon>Clostridium</taxon>
    </lineage>
</organism>
<gene>
    <name evidence="2" type="ORF">AWN73_07155</name>
</gene>
<dbReference type="RefSeq" id="WP_043663754.1">
    <property type="nucleotide sequence ID" value="NZ_JSEG01000008.1"/>
</dbReference>
<protein>
    <recommendedName>
        <fullName evidence="4">DUF554 domain-containing protein</fullName>
    </recommendedName>
</protein>
<dbReference type="EMBL" id="LRDH01000013">
    <property type="protein sequence ID" value="PPV17526.1"/>
    <property type="molecule type" value="Genomic_DNA"/>
</dbReference>
<keyword evidence="1" id="KW-1133">Transmembrane helix</keyword>
<proteinExistence type="predicted"/>
<evidence type="ECO:0000313" key="3">
    <source>
        <dbReference type="Proteomes" id="UP000238081"/>
    </source>
</evidence>
<evidence type="ECO:0000256" key="1">
    <source>
        <dbReference type="SAM" id="Phobius"/>
    </source>
</evidence>
<feature type="transmembrane region" description="Helical" evidence="1">
    <location>
        <begin position="32"/>
        <end position="52"/>
    </location>
</feature>
<dbReference type="PANTHER" id="PTHR36111:SF2">
    <property type="entry name" value="INNER MEMBRANE PROTEIN"/>
    <property type="match status" value="1"/>
</dbReference>
<feature type="transmembrane region" description="Helical" evidence="1">
    <location>
        <begin position="179"/>
        <end position="201"/>
    </location>
</feature>
<dbReference type="Proteomes" id="UP000238081">
    <property type="component" value="Unassembled WGS sequence"/>
</dbReference>
<accession>A0A2S7FEK8</accession>
<reference evidence="2 3" key="1">
    <citation type="submission" date="2016-01" db="EMBL/GenBank/DDBJ databases">
        <title>Characterization of the Clostridium difficile lineages that are prevalent in Hong Kong and China.</title>
        <authorList>
            <person name="Kwok J.S.-L."/>
            <person name="Lam W.-Y."/>
            <person name="Ip M."/>
            <person name="Chan T.-F."/>
            <person name="Hawkey P.M."/>
            <person name="Tsui S.K.-W."/>
        </authorList>
    </citation>
    <scope>NUCLEOTIDE SEQUENCE [LARGE SCALE GENOMIC DNA]</scope>
    <source>
        <strain evidence="2 3">300064</strain>
    </source>
</reference>
<name>A0A2S7FEK8_CLOBU</name>
<evidence type="ECO:0008006" key="4">
    <source>
        <dbReference type="Google" id="ProtNLM"/>
    </source>
</evidence>
<dbReference type="InterPro" id="IPR007563">
    <property type="entry name" value="DUF554"/>
</dbReference>
<feature type="transmembrane region" description="Helical" evidence="1">
    <location>
        <begin position="98"/>
        <end position="122"/>
    </location>
</feature>